<dbReference type="GO" id="GO:0016787">
    <property type="term" value="F:hydrolase activity"/>
    <property type="evidence" value="ECO:0007669"/>
    <property type="project" value="UniProtKB-KW"/>
</dbReference>
<dbReference type="EMBL" id="LS483469">
    <property type="protein sequence ID" value="SQI37564.1"/>
    <property type="molecule type" value="Genomic_DNA"/>
</dbReference>
<reference evidence="3 6" key="2">
    <citation type="submission" date="2020-12" db="EMBL/GenBank/DDBJ databases">
        <title>FDA dAtabase for Regulatory Grade micrObial Sequences (FDA-ARGOS): Supporting development and validation of Infectious Disease Dx tests.</title>
        <authorList>
            <person name="Sproer C."/>
            <person name="Gronow S."/>
            <person name="Severitt S."/>
            <person name="Schroder I."/>
            <person name="Tallon L."/>
            <person name="Sadzewicz L."/>
            <person name="Zhao X."/>
            <person name="Boylan J."/>
            <person name="Ott S."/>
            <person name="Bowen H."/>
            <person name="Vavikolanu K."/>
            <person name="Mehta A."/>
            <person name="Aluvathingal J."/>
            <person name="Nadendla S."/>
            <person name="Lowell S."/>
            <person name="Myers T."/>
            <person name="Yan Y."/>
            <person name="Sichtig H."/>
        </authorList>
    </citation>
    <scope>NUCLEOTIDE SEQUENCE [LARGE SCALE GENOMIC DNA]</scope>
    <source>
        <strain evidence="3 6">FDAARGOS_907</strain>
    </source>
</reference>
<evidence type="ECO:0000313" key="6">
    <source>
        <dbReference type="Proteomes" id="UP000594967"/>
    </source>
</evidence>
<evidence type="ECO:0000256" key="1">
    <source>
        <dbReference type="ARBA" id="ARBA00022801"/>
    </source>
</evidence>
<accession>A0A2X4XLQ6</accession>
<evidence type="ECO:0000313" key="4">
    <source>
        <dbReference type="EMBL" id="SQI37564.1"/>
    </source>
</evidence>
<evidence type="ECO:0000313" key="3">
    <source>
        <dbReference type="EMBL" id="QPS21318.1"/>
    </source>
</evidence>
<dbReference type="EC" id="3.-.-.-" evidence="4"/>
<dbReference type="STRING" id="82996.ADP72_00950"/>
<keyword evidence="1 4" id="KW-0378">Hydrolase</keyword>
<dbReference type="Pfam" id="PF00857">
    <property type="entry name" value="Isochorismatase"/>
    <property type="match status" value="1"/>
</dbReference>
<dbReference type="InterPro" id="IPR000868">
    <property type="entry name" value="Isochorismatase-like_dom"/>
</dbReference>
<dbReference type="Gene3D" id="3.40.50.850">
    <property type="entry name" value="Isochorismatase-like"/>
    <property type="match status" value="1"/>
</dbReference>
<evidence type="ECO:0000313" key="5">
    <source>
        <dbReference type="Proteomes" id="UP000248897"/>
    </source>
</evidence>
<dbReference type="PANTHER" id="PTHR43540">
    <property type="entry name" value="PEROXYUREIDOACRYLATE/UREIDOACRYLATE AMIDOHYDROLASE-RELATED"/>
    <property type="match status" value="1"/>
</dbReference>
<sequence length="179" mass="19684">MQQHHHRTALLIIDMQLGMYEGPEPPYEGERVLTNINVLIGRARDAGCPIFFVRHAGPEGSPIAAGSHFWQLHPRLAIDAAVDRVIDKNRPSCFYHTGLAEQLNEGGITRLAIMGMKTQYCVDTACRQAGELGFQTLLVADAHTCSDTQALSAEAIIRHHNLTLSGPFAQLIQTADVQF</sequence>
<dbReference type="SUPFAM" id="SSF52499">
    <property type="entry name" value="Isochorismatase-like hydrolases"/>
    <property type="match status" value="1"/>
</dbReference>
<dbReference type="AlphaFoldDB" id="A0A2X4XLQ6"/>
<dbReference type="RefSeq" id="WP_063197844.1">
    <property type="nucleotide sequence ID" value="NZ_CAMITG010000002.1"/>
</dbReference>
<dbReference type="InterPro" id="IPR036380">
    <property type="entry name" value="Isochorismatase-like_sf"/>
</dbReference>
<dbReference type="Proteomes" id="UP000248897">
    <property type="component" value="Chromosome 1"/>
</dbReference>
<keyword evidence="6" id="KW-1185">Reference proteome</keyword>
<dbReference type="PANTHER" id="PTHR43540:SF14">
    <property type="entry name" value="ISOCHORISMATASE"/>
    <property type="match status" value="1"/>
</dbReference>
<protein>
    <submittedName>
        <fullName evidence="3">Cysteine hydrolase</fullName>
    </submittedName>
    <submittedName>
        <fullName evidence="4">Isochorismatase family protein yecD</fullName>
        <ecNumber evidence="4">3.-.-.-</ecNumber>
    </submittedName>
</protein>
<evidence type="ECO:0000259" key="2">
    <source>
        <dbReference type="Pfam" id="PF00857"/>
    </source>
</evidence>
<name>A0A2X4XLQ6_SERPL</name>
<gene>
    <name evidence="4" type="primary">yecD_3</name>
    <name evidence="3" type="ORF">I6G64_02460</name>
    <name evidence="4" type="ORF">NCTC12961_02402</name>
</gene>
<proteinExistence type="predicted"/>
<dbReference type="InterPro" id="IPR050272">
    <property type="entry name" value="Isochorismatase-like_hydrls"/>
</dbReference>
<reference evidence="4 5" key="1">
    <citation type="submission" date="2018-06" db="EMBL/GenBank/DDBJ databases">
        <authorList>
            <consortium name="Pathogen Informatics"/>
            <person name="Doyle S."/>
        </authorList>
    </citation>
    <scope>NUCLEOTIDE SEQUENCE [LARGE SCALE GENOMIC DNA]</scope>
    <source>
        <strain evidence="4 5">NCTC12961</strain>
    </source>
</reference>
<feature type="domain" description="Isochorismatase-like" evidence="2">
    <location>
        <begin position="8"/>
        <end position="155"/>
    </location>
</feature>
<dbReference type="CDD" id="cd01014">
    <property type="entry name" value="nicotinamidase_related"/>
    <property type="match status" value="1"/>
</dbReference>
<dbReference type="Proteomes" id="UP000594967">
    <property type="component" value="Chromosome"/>
</dbReference>
<dbReference type="EMBL" id="CP065673">
    <property type="protein sequence ID" value="QPS21318.1"/>
    <property type="molecule type" value="Genomic_DNA"/>
</dbReference>
<organism evidence="4 5">
    <name type="scientific">Serratia plymuthica</name>
    <dbReference type="NCBI Taxonomy" id="82996"/>
    <lineage>
        <taxon>Bacteria</taxon>
        <taxon>Pseudomonadati</taxon>
        <taxon>Pseudomonadota</taxon>
        <taxon>Gammaproteobacteria</taxon>
        <taxon>Enterobacterales</taxon>
        <taxon>Yersiniaceae</taxon>
        <taxon>Serratia</taxon>
    </lineage>
</organism>